<dbReference type="Proteomes" id="UP001282284">
    <property type="component" value="Unassembled WGS sequence"/>
</dbReference>
<evidence type="ECO:0000313" key="1">
    <source>
        <dbReference type="EMBL" id="MDW0114467.1"/>
    </source>
</evidence>
<reference evidence="1 2" key="1">
    <citation type="submission" date="2023-06" db="EMBL/GenBank/DDBJ databases">
        <title>Sporosarcina sp. nov., isolated from Korean traditional fermented seafood 'Jeotgal'.</title>
        <authorList>
            <person name="Yang A.I."/>
            <person name="Shin N.-R."/>
        </authorList>
    </citation>
    <scope>NUCLEOTIDE SEQUENCE [LARGE SCALE GENOMIC DNA]</scope>
    <source>
        <strain evidence="1 2">KCTC13119</strain>
    </source>
</reference>
<accession>A0ABU4GDL2</accession>
<dbReference type="EMBL" id="JAUBDI010000017">
    <property type="protein sequence ID" value="MDW0114467.1"/>
    <property type="molecule type" value="Genomic_DNA"/>
</dbReference>
<dbReference type="Pfam" id="PF19824">
    <property type="entry name" value="Tlp"/>
    <property type="match status" value="1"/>
</dbReference>
<dbReference type="RefSeq" id="WP_317945540.1">
    <property type="nucleotide sequence ID" value="NZ_JAUBDI010000017.1"/>
</dbReference>
<keyword evidence="2" id="KW-1185">Reference proteome</keyword>
<proteinExistence type="predicted"/>
<name>A0ABU4GDL2_9BACL</name>
<comment type="caution">
    <text evidence="1">The sequence shown here is derived from an EMBL/GenBank/DDBJ whole genome shotgun (WGS) entry which is preliminary data.</text>
</comment>
<sequence length="60" mass="6930">MSRILPTPDDSANDVERLKKTIDNKRKAEEAMKYAEGAELAAIQEKNERREEAMKNFGKY</sequence>
<gene>
    <name evidence="1" type="ORF">QT711_14810</name>
</gene>
<evidence type="ECO:0000313" key="2">
    <source>
        <dbReference type="Proteomes" id="UP001282284"/>
    </source>
</evidence>
<dbReference type="InterPro" id="IPR017524">
    <property type="entry name" value="SASP_thioredoxin-like"/>
</dbReference>
<protein>
    <submittedName>
        <fullName evidence="1">Small, acid-soluble spore protein tlp</fullName>
    </submittedName>
</protein>
<organism evidence="1 2">
    <name type="scientific">Sporosarcina saromensis</name>
    <dbReference type="NCBI Taxonomy" id="359365"/>
    <lineage>
        <taxon>Bacteria</taxon>
        <taxon>Bacillati</taxon>
        <taxon>Bacillota</taxon>
        <taxon>Bacilli</taxon>
        <taxon>Bacillales</taxon>
        <taxon>Caryophanaceae</taxon>
        <taxon>Sporosarcina</taxon>
    </lineage>
</organism>